<proteinExistence type="predicted"/>
<reference evidence="2" key="1">
    <citation type="submission" date="2017-09" db="EMBL/GenBank/DDBJ databases">
        <title>Depth-based differentiation of microbial function through sediment-hosted aquifers and enrichment of novel symbionts in the deep terrestrial subsurface.</title>
        <authorList>
            <person name="Probst A.J."/>
            <person name="Ladd B."/>
            <person name="Jarett J.K."/>
            <person name="Geller-Mcgrath D.E."/>
            <person name="Sieber C.M.K."/>
            <person name="Emerson J.B."/>
            <person name="Anantharaman K."/>
            <person name="Thomas B.C."/>
            <person name="Malmstrom R."/>
            <person name="Stieglmeier M."/>
            <person name="Klingl A."/>
            <person name="Woyke T."/>
            <person name="Ryan C.M."/>
            <person name="Banfield J.F."/>
        </authorList>
    </citation>
    <scope>NUCLEOTIDE SEQUENCE [LARGE SCALE GENOMIC DNA]</scope>
</reference>
<organism evidence="1 2">
    <name type="scientific">Candidatus Harrisonbacteria bacterium CG10_big_fil_rev_8_21_14_0_10_42_17</name>
    <dbReference type="NCBI Taxonomy" id="1974584"/>
    <lineage>
        <taxon>Bacteria</taxon>
        <taxon>Candidatus Harrisoniibacteriota</taxon>
    </lineage>
</organism>
<comment type="caution">
    <text evidence="1">The sequence shown here is derived from an EMBL/GenBank/DDBJ whole genome shotgun (WGS) entry which is preliminary data.</text>
</comment>
<evidence type="ECO:0000313" key="1">
    <source>
        <dbReference type="EMBL" id="PIT92086.1"/>
    </source>
</evidence>
<sequence length="163" mass="18391">MLGIVVIAGLFVYPKLTDPNRGLVKFWKQAGLNCLQSHNNLFYHIHPRLLITIDGEREPISANQGIQGSCMSEMHTHDGTGTLHLEPIEKKDFTLNQFLSLILKKPLQREGFTYQILVNGVLDTSNGEVVLEDHQELVIDYVSEGQESVQEKENETDETNTSE</sequence>
<gene>
    <name evidence="1" type="ORF">COU08_04515</name>
</gene>
<evidence type="ECO:0000313" key="2">
    <source>
        <dbReference type="Proteomes" id="UP000228635"/>
    </source>
</evidence>
<dbReference type="EMBL" id="PFBA01000035">
    <property type="protein sequence ID" value="PIT92086.1"/>
    <property type="molecule type" value="Genomic_DNA"/>
</dbReference>
<dbReference type="AlphaFoldDB" id="A0A2M6WH70"/>
<dbReference type="Proteomes" id="UP000228635">
    <property type="component" value="Unassembled WGS sequence"/>
</dbReference>
<name>A0A2M6WH70_9BACT</name>
<protein>
    <submittedName>
        <fullName evidence="1">Uncharacterized protein</fullName>
    </submittedName>
</protein>
<accession>A0A2M6WH70</accession>